<dbReference type="PANTHER" id="PTHR24055">
    <property type="entry name" value="MITOGEN-ACTIVATED PROTEIN KINASE"/>
    <property type="match status" value="1"/>
</dbReference>
<reference evidence="5" key="2">
    <citation type="submission" date="2017-12" db="EMBL/GenBank/DDBJ databases">
        <title>Genome sequence of the Bar-tailed Godwit (Limosa lapponica baueri).</title>
        <authorList>
            <person name="Lima N.C.B."/>
            <person name="Parody-Merino A.M."/>
            <person name="Battley P.F."/>
            <person name="Fidler A.E."/>
            <person name="Prosdocimi F."/>
        </authorList>
    </citation>
    <scope>NUCLEOTIDE SEQUENCE [LARGE SCALE GENOMIC DNA]</scope>
</reference>
<keyword evidence="5" id="KW-1185">Reference proteome</keyword>
<proteinExistence type="predicted"/>
<dbReference type="SUPFAM" id="SSF56112">
    <property type="entry name" value="Protein kinase-like (PK-like)"/>
    <property type="match status" value="1"/>
</dbReference>
<protein>
    <submittedName>
        <fullName evidence="4">Uncharacterized protein</fullName>
    </submittedName>
</protein>
<dbReference type="InterPro" id="IPR050117">
    <property type="entry name" value="MAPK"/>
</dbReference>
<dbReference type="EMBL" id="KZ509457">
    <property type="protein sequence ID" value="PKU34061.1"/>
    <property type="molecule type" value="Genomic_DNA"/>
</dbReference>
<accession>A0A2I0TJT1</accession>
<dbReference type="InterPro" id="IPR011009">
    <property type="entry name" value="Kinase-like_dom_sf"/>
</dbReference>
<dbReference type="Proteomes" id="UP000233556">
    <property type="component" value="Unassembled WGS sequence"/>
</dbReference>
<keyword evidence="3" id="KW-0812">Transmembrane</keyword>
<evidence type="ECO:0000313" key="4">
    <source>
        <dbReference type="EMBL" id="PKU34061.1"/>
    </source>
</evidence>
<sequence>MLSQQLLSVTTQGLVLLPFSYLVMPYMRTDLQKIMGHEFSDEKIQYLVYQMLKGLKYIHSAGIIHRAKSYIKSLPKIPKMDLSQLFPKANPQDPRLIDTVTKYFNARQVRLVVVITPLDCSINIFLVGISFPITIGRVQPVIPKSIPRDMCQETSVFAV</sequence>
<dbReference type="GO" id="GO:0005524">
    <property type="term" value="F:ATP binding"/>
    <property type="evidence" value="ECO:0007669"/>
    <property type="project" value="UniProtKB-KW"/>
</dbReference>
<dbReference type="OrthoDB" id="192887at2759"/>
<dbReference type="AlphaFoldDB" id="A0A2I0TJT1"/>
<dbReference type="Gene3D" id="1.10.510.10">
    <property type="entry name" value="Transferase(Phosphotransferase) domain 1"/>
    <property type="match status" value="1"/>
</dbReference>
<keyword evidence="2" id="KW-0067">ATP-binding</keyword>
<reference evidence="5" key="1">
    <citation type="submission" date="2017-11" db="EMBL/GenBank/DDBJ databases">
        <authorList>
            <person name="Lima N.C."/>
            <person name="Parody-Merino A.M."/>
            <person name="Battley P.F."/>
            <person name="Fidler A.E."/>
            <person name="Prosdocimi F."/>
        </authorList>
    </citation>
    <scope>NUCLEOTIDE SEQUENCE [LARGE SCALE GENOMIC DNA]</scope>
</reference>
<evidence type="ECO:0000256" key="3">
    <source>
        <dbReference type="SAM" id="Phobius"/>
    </source>
</evidence>
<evidence type="ECO:0000256" key="2">
    <source>
        <dbReference type="ARBA" id="ARBA00022840"/>
    </source>
</evidence>
<name>A0A2I0TJT1_LIMLA</name>
<organism evidence="4 5">
    <name type="scientific">Limosa lapponica baueri</name>
    <dbReference type="NCBI Taxonomy" id="1758121"/>
    <lineage>
        <taxon>Eukaryota</taxon>
        <taxon>Metazoa</taxon>
        <taxon>Chordata</taxon>
        <taxon>Craniata</taxon>
        <taxon>Vertebrata</taxon>
        <taxon>Euteleostomi</taxon>
        <taxon>Archelosauria</taxon>
        <taxon>Archosauria</taxon>
        <taxon>Dinosauria</taxon>
        <taxon>Saurischia</taxon>
        <taxon>Theropoda</taxon>
        <taxon>Coelurosauria</taxon>
        <taxon>Aves</taxon>
        <taxon>Neognathae</taxon>
        <taxon>Neoaves</taxon>
        <taxon>Charadriiformes</taxon>
        <taxon>Scolopacidae</taxon>
        <taxon>Limosa</taxon>
    </lineage>
</organism>
<gene>
    <name evidence="4" type="ORF">llap_15636</name>
</gene>
<feature type="transmembrane region" description="Helical" evidence="3">
    <location>
        <begin position="6"/>
        <end position="24"/>
    </location>
</feature>
<keyword evidence="3" id="KW-1133">Transmembrane helix</keyword>
<keyword evidence="3" id="KW-0472">Membrane</keyword>
<evidence type="ECO:0000256" key="1">
    <source>
        <dbReference type="ARBA" id="ARBA00022741"/>
    </source>
</evidence>
<evidence type="ECO:0000313" key="5">
    <source>
        <dbReference type="Proteomes" id="UP000233556"/>
    </source>
</evidence>
<keyword evidence="1" id="KW-0547">Nucleotide-binding</keyword>